<dbReference type="PANTHER" id="PTHR10799">
    <property type="entry name" value="SNF2/RAD54 HELICASE FAMILY"/>
    <property type="match status" value="1"/>
</dbReference>
<name>A0ABT0ZS05_9PSEU</name>
<evidence type="ECO:0000259" key="2">
    <source>
        <dbReference type="PROSITE" id="PS51192"/>
    </source>
</evidence>
<dbReference type="InterPro" id="IPR038718">
    <property type="entry name" value="SNF2-like_sf"/>
</dbReference>
<feature type="domain" description="Helicase ATP-binding" evidence="2">
    <location>
        <begin position="573"/>
        <end position="735"/>
    </location>
</feature>
<evidence type="ECO:0000259" key="3">
    <source>
        <dbReference type="PROSITE" id="PS51194"/>
    </source>
</evidence>
<reference evidence="4" key="1">
    <citation type="submission" date="2021-04" db="EMBL/GenBank/DDBJ databases">
        <title>Pseudonocardia sp. nov., isolated from sandy soil of mangrove forest.</title>
        <authorList>
            <person name="Zan Z."/>
            <person name="Huang R."/>
            <person name="Liu W."/>
        </authorList>
    </citation>
    <scope>NUCLEOTIDE SEQUENCE</scope>
    <source>
        <strain evidence="4">S2-4</strain>
    </source>
</reference>
<dbReference type="InterPro" id="IPR000330">
    <property type="entry name" value="SNF2_N"/>
</dbReference>
<evidence type="ECO:0000313" key="5">
    <source>
        <dbReference type="Proteomes" id="UP001165283"/>
    </source>
</evidence>
<dbReference type="EMBL" id="JAGSOV010000001">
    <property type="protein sequence ID" value="MCO1653496.1"/>
    <property type="molecule type" value="Genomic_DNA"/>
</dbReference>
<dbReference type="Proteomes" id="UP001165283">
    <property type="component" value="Unassembled WGS sequence"/>
</dbReference>
<dbReference type="RefSeq" id="WP_252435081.1">
    <property type="nucleotide sequence ID" value="NZ_JAGSOV010000001.1"/>
</dbReference>
<keyword evidence="4" id="KW-0067">ATP-binding</keyword>
<dbReference type="InterPro" id="IPR014001">
    <property type="entry name" value="Helicase_ATP-bd"/>
</dbReference>
<evidence type="ECO:0000256" key="1">
    <source>
        <dbReference type="ARBA" id="ARBA00022801"/>
    </source>
</evidence>
<protein>
    <submittedName>
        <fullName evidence="4">ATP-dependent helicase</fullName>
    </submittedName>
</protein>
<dbReference type="InterPro" id="IPR027417">
    <property type="entry name" value="P-loop_NTPase"/>
</dbReference>
<keyword evidence="5" id="KW-1185">Reference proteome</keyword>
<sequence>MLAVHAVWSPGRGVVLWAEDGDRPATGGGRALRSARPHPFAAPSAALAALHPGKPTTLTLLLPSRGGGPLASPELVRTGPPAAARSAPTLRPWSVPGLVVDATELDDPADEARYGASVEHLRAVAELAADLASRGRVLPTLDRGPQGALARWRPVVQGLDAVAFDDLVASLPPVGRAEAAGPRDTTGADPRALLTDAVAALTDTAVRDRLARSPDPVSLAPRRAPGDRRVPPAEAWLAALLTPDGRVEATGRALDTLAEAVAEWDLVGRGGDARGRACFRLSEVETLHDAADPSDDPLDQTGDGTRWVLEFLLQSRDDESLLVPAEQVWDGRAARLLADPQELLLAELGRAAAVLPALSRALREARPCRLDLDLDAAHHFLTADAALLLEAGFGVLLPAGWDGVRRVGLTLSTRSTPADRVLTRSGLGREQLAEFRWSVAVGDDELSEDEITDLVAAKAPLVRLRGRWVAVDPQRLAAGLDFLRRAGRRSTGPGGSWRPTAAQLLAVALRHPDERAQADDDEIPLPVTAVHAEGWIGDLLSGTAETTLAPVEPPPGFRAQLRPYQQRGVSWLAFLSRVGLGACLADDMGLGKTVQLLALEAHERADTSPGPTLLVCPMSLVGTWVREAARFAPDLRVTAHHGSARLHGAELTERVLDSDLVVTTYATATRDVDELAAITWRRLVLDEAQAVKNSRSAHARAIRRFDAEHRIALTGTPVENRLAELWSIMDVLNPGLLGTADGFRARYAVPIERHANAEAAGLLRRVTRPYVLRRVKTDPTVIDDLPEKIEITQHYRLTREQASLYRTVVDDMMEKIADSDGIERRGNVLAAMSKLKQVCNHPAQLLHDGSPIGRRSGKIIRLEEILAEILDEGDRVLCFTQFSEFGTMLVPHLSARFDTEVAFLHGGTSARRRDEMVTRFQSGDGPPIMLLSLKAGGTGLTLTAANHVVHLDRWWNPAVENQATDRAFRIGQKRSVQVRRFVCPGTVEERIDEMITRKRALSELVVSDGEGWLTELSTDTLREVFTLGSEALADVEGEPGTGRFAEPVTDARTVLGDG</sequence>
<dbReference type="PROSITE" id="PS51192">
    <property type="entry name" value="HELICASE_ATP_BIND_1"/>
    <property type="match status" value="1"/>
</dbReference>
<dbReference type="SMART" id="SM00487">
    <property type="entry name" value="DEXDc"/>
    <property type="match status" value="1"/>
</dbReference>
<gene>
    <name evidence="4" type="ORF">KDL28_00350</name>
</gene>
<dbReference type="InterPro" id="IPR049730">
    <property type="entry name" value="SNF2/RAD54-like_C"/>
</dbReference>
<dbReference type="InterPro" id="IPR022138">
    <property type="entry name" value="DUF3670"/>
</dbReference>
<keyword evidence="1" id="KW-0378">Hydrolase</keyword>
<dbReference type="CDD" id="cd18793">
    <property type="entry name" value="SF2_C_SNF"/>
    <property type="match status" value="1"/>
</dbReference>
<dbReference type="Gene3D" id="3.40.50.10810">
    <property type="entry name" value="Tandem AAA-ATPase domain"/>
    <property type="match status" value="1"/>
</dbReference>
<keyword evidence="4" id="KW-0547">Nucleotide-binding</keyword>
<dbReference type="Gene3D" id="3.40.50.300">
    <property type="entry name" value="P-loop containing nucleotide triphosphate hydrolases"/>
    <property type="match status" value="1"/>
</dbReference>
<dbReference type="PROSITE" id="PS51194">
    <property type="entry name" value="HELICASE_CTER"/>
    <property type="match status" value="1"/>
</dbReference>
<dbReference type="CDD" id="cd18012">
    <property type="entry name" value="DEXQc_arch_SWI2_SNF2"/>
    <property type="match status" value="1"/>
</dbReference>
<feature type="domain" description="Helicase C-terminal" evidence="3">
    <location>
        <begin position="861"/>
        <end position="1017"/>
    </location>
</feature>
<evidence type="ECO:0000313" key="4">
    <source>
        <dbReference type="EMBL" id="MCO1653496.1"/>
    </source>
</evidence>
<keyword evidence="4" id="KW-0347">Helicase</keyword>
<dbReference type="GO" id="GO:0004386">
    <property type="term" value="F:helicase activity"/>
    <property type="evidence" value="ECO:0007669"/>
    <property type="project" value="UniProtKB-KW"/>
</dbReference>
<dbReference type="SMART" id="SM00490">
    <property type="entry name" value="HELICc"/>
    <property type="match status" value="1"/>
</dbReference>
<dbReference type="SUPFAM" id="SSF52540">
    <property type="entry name" value="P-loop containing nucleoside triphosphate hydrolases"/>
    <property type="match status" value="2"/>
</dbReference>
<comment type="caution">
    <text evidence="4">The sequence shown here is derived from an EMBL/GenBank/DDBJ whole genome shotgun (WGS) entry which is preliminary data.</text>
</comment>
<accession>A0ABT0ZS05</accession>
<dbReference type="Pfam" id="PF00271">
    <property type="entry name" value="Helicase_C"/>
    <property type="match status" value="1"/>
</dbReference>
<organism evidence="4 5">
    <name type="scientific">Pseudonocardia humida</name>
    <dbReference type="NCBI Taxonomy" id="2800819"/>
    <lineage>
        <taxon>Bacteria</taxon>
        <taxon>Bacillati</taxon>
        <taxon>Actinomycetota</taxon>
        <taxon>Actinomycetes</taxon>
        <taxon>Pseudonocardiales</taxon>
        <taxon>Pseudonocardiaceae</taxon>
        <taxon>Pseudonocardia</taxon>
    </lineage>
</organism>
<dbReference type="InterPro" id="IPR001650">
    <property type="entry name" value="Helicase_C-like"/>
</dbReference>
<proteinExistence type="predicted"/>
<dbReference type="Pfam" id="PF00176">
    <property type="entry name" value="SNF2-rel_dom"/>
    <property type="match status" value="1"/>
</dbReference>
<dbReference type="Pfam" id="PF12419">
    <property type="entry name" value="DUF3670"/>
    <property type="match status" value="1"/>
</dbReference>